<sequence>MSIDTSRYHQLADAVMEQITERIDDAELELDYEQAGNVVDLECVDGSHIVINKQEALHQLWVATKQNGHHFVFNGEQWIDDRSGVELYALLNEAVALQGGESIDFS</sequence>
<keyword evidence="3 4" id="KW-0408">Iron</keyword>
<dbReference type="KEGG" id="fes:HER31_15075"/>
<dbReference type="InterPro" id="IPR047584">
    <property type="entry name" value="CyaY"/>
</dbReference>
<dbReference type="GO" id="GO:0005829">
    <property type="term" value="C:cytosol"/>
    <property type="evidence" value="ECO:0007669"/>
    <property type="project" value="TreeGrafter"/>
</dbReference>
<evidence type="ECO:0000256" key="4">
    <source>
        <dbReference type="HAMAP-Rule" id="MF_00142"/>
    </source>
</evidence>
<comment type="function">
    <text evidence="4">Involved in iron-sulfur (Fe-S) cluster assembly. May act as a regulator of Fe-S biogenesis.</text>
</comment>
<dbReference type="NCBIfam" id="TIGR03421">
    <property type="entry name" value="FeS_CyaY"/>
    <property type="match status" value="1"/>
</dbReference>
<keyword evidence="2 4" id="KW-0479">Metal-binding</keyword>
<dbReference type="PANTHER" id="PTHR16821:SF2">
    <property type="entry name" value="FRATAXIN, MITOCHONDRIAL"/>
    <property type="match status" value="1"/>
</dbReference>
<evidence type="ECO:0000256" key="3">
    <source>
        <dbReference type="ARBA" id="ARBA00023004"/>
    </source>
</evidence>
<comment type="similarity">
    <text evidence="1 4">Belongs to the frataxin family.</text>
</comment>
<dbReference type="SUPFAM" id="SSF55387">
    <property type="entry name" value="Frataxin/Nqo15-like"/>
    <property type="match status" value="1"/>
</dbReference>
<evidence type="ECO:0000256" key="1">
    <source>
        <dbReference type="ARBA" id="ARBA00008183"/>
    </source>
</evidence>
<evidence type="ECO:0000313" key="5">
    <source>
        <dbReference type="EMBL" id="QIZ78106.1"/>
    </source>
</evidence>
<dbReference type="Pfam" id="PF01491">
    <property type="entry name" value="Frataxin_Cyay"/>
    <property type="match status" value="1"/>
</dbReference>
<dbReference type="GO" id="GO:0008199">
    <property type="term" value="F:ferric iron binding"/>
    <property type="evidence" value="ECO:0007669"/>
    <property type="project" value="InterPro"/>
</dbReference>
<evidence type="ECO:0000313" key="6">
    <source>
        <dbReference type="Proteomes" id="UP000501602"/>
    </source>
</evidence>
<protein>
    <recommendedName>
        <fullName evidence="4">Iron-sulfur cluster assembly protein CyaY</fullName>
    </recommendedName>
</protein>
<organism evidence="5 6">
    <name type="scientific">Ferrimonas lipolytica</name>
    <dbReference type="NCBI Taxonomy" id="2724191"/>
    <lineage>
        <taxon>Bacteria</taxon>
        <taxon>Pseudomonadati</taxon>
        <taxon>Pseudomonadota</taxon>
        <taxon>Gammaproteobacteria</taxon>
        <taxon>Alteromonadales</taxon>
        <taxon>Ferrimonadaceae</taxon>
        <taxon>Ferrimonas</taxon>
    </lineage>
</organism>
<dbReference type="InterPro" id="IPR002908">
    <property type="entry name" value="Frataxin/CyaY"/>
</dbReference>
<dbReference type="InterPro" id="IPR036524">
    <property type="entry name" value="Frataxin/CyaY_sf"/>
</dbReference>
<dbReference type="Gene3D" id="3.30.920.10">
    <property type="entry name" value="Frataxin/CyaY"/>
    <property type="match status" value="1"/>
</dbReference>
<dbReference type="PROSITE" id="PS01344">
    <property type="entry name" value="FRATAXIN_1"/>
    <property type="match status" value="1"/>
</dbReference>
<dbReference type="InterPro" id="IPR020895">
    <property type="entry name" value="Frataxin_CS"/>
</dbReference>
<dbReference type="EMBL" id="CP051180">
    <property type="protein sequence ID" value="QIZ78106.1"/>
    <property type="molecule type" value="Genomic_DNA"/>
</dbReference>
<dbReference type="HAMAP" id="MF_00142">
    <property type="entry name" value="CyaY"/>
    <property type="match status" value="1"/>
</dbReference>
<dbReference type="PANTHER" id="PTHR16821">
    <property type="entry name" value="FRATAXIN"/>
    <property type="match status" value="1"/>
</dbReference>
<dbReference type="PROSITE" id="PS50810">
    <property type="entry name" value="FRATAXIN_2"/>
    <property type="match status" value="1"/>
</dbReference>
<dbReference type="GO" id="GO:0008198">
    <property type="term" value="F:ferrous iron binding"/>
    <property type="evidence" value="ECO:0007669"/>
    <property type="project" value="TreeGrafter"/>
</dbReference>
<keyword evidence="6" id="KW-1185">Reference proteome</keyword>
<evidence type="ECO:0000256" key="2">
    <source>
        <dbReference type="ARBA" id="ARBA00022723"/>
    </source>
</evidence>
<dbReference type="RefSeq" id="WP_168661751.1">
    <property type="nucleotide sequence ID" value="NZ_CP051180.1"/>
</dbReference>
<proteinExistence type="inferred from homology"/>
<dbReference type="SMART" id="SM01219">
    <property type="entry name" value="Frataxin_Cyay"/>
    <property type="match status" value="1"/>
</dbReference>
<dbReference type="Proteomes" id="UP000501602">
    <property type="component" value="Chromosome"/>
</dbReference>
<dbReference type="AlphaFoldDB" id="A0A6H1UIR4"/>
<name>A0A6H1UIR4_9GAMM</name>
<dbReference type="GO" id="GO:0016226">
    <property type="term" value="P:iron-sulfur cluster assembly"/>
    <property type="evidence" value="ECO:0007669"/>
    <property type="project" value="UniProtKB-UniRule"/>
</dbReference>
<accession>A0A6H1UIR4</accession>
<reference evidence="5 6" key="1">
    <citation type="submission" date="2020-04" db="EMBL/GenBank/DDBJ databases">
        <title>Ferrimonas sp. S7 isolated from sea water.</title>
        <authorList>
            <person name="Bae S.S."/>
            <person name="Baek K."/>
        </authorList>
    </citation>
    <scope>NUCLEOTIDE SEQUENCE [LARGE SCALE GENOMIC DNA]</scope>
    <source>
        <strain evidence="5 6">S7</strain>
    </source>
</reference>
<gene>
    <name evidence="4 5" type="primary">cyaY</name>
    <name evidence="5" type="ORF">HER31_15075</name>
</gene>